<dbReference type="OrthoDB" id="1739311at2"/>
<name>A0A4Q0I6Q8_9FIRM</name>
<organism evidence="1 2">
    <name type="scientific">Acetivibrio mesophilus</name>
    <dbReference type="NCBI Taxonomy" id="2487273"/>
    <lineage>
        <taxon>Bacteria</taxon>
        <taxon>Bacillati</taxon>
        <taxon>Bacillota</taxon>
        <taxon>Clostridia</taxon>
        <taxon>Eubacteriales</taxon>
        <taxon>Oscillospiraceae</taxon>
        <taxon>Acetivibrio</taxon>
    </lineage>
</organism>
<comment type="caution">
    <text evidence="1">The sequence shown here is derived from an EMBL/GenBank/DDBJ whole genome shotgun (WGS) entry which is preliminary data.</text>
</comment>
<dbReference type="AlphaFoldDB" id="A0A4Q0I6Q8"/>
<proteinExistence type="predicted"/>
<dbReference type="EMBL" id="RLII01000005">
    <property type="protein sequence ID" value="RXE59525.1"/>
    <property type="molecule type" value="Genomic_DNA"/>
</dbReference>
<evidence type="ECO:0000313" key="2">
    <source>
        <dbReference type="Proteomes" id="UP000289166"/>
    </source>
</evidence>
<dbReference type="RefSeq" id="WP_069194207.1">
    <property type="nucleotide sequence ID" value="NZ_RLII01000005.1"/>
</dbReference>
<dbReference type="Proteomes" id="UP000289166">
    <property type="component" value="Unassembled WGS sequence"/>
</dbReference>
<evidence type="ECO:0000313" key="1">
    <source>
        <dbReference type="EMBL" id="RXE59525.1"/>
    </source>
</evidence>
<accession>A0A4Q0I6Q8</accession>
<reference evidence="2" key="1">
    <citation type="submission" date="2018-11" db="EMBL/GenBank/DDBJ databases">
        <title>Genome sequencing of a novel mesophilic and cellulolytic organism within the genus Hungateiclostridium.</title>
        <authorList>
            <person name="Rettenmaier R."/>
            <person name="Liebl W."/>
            <person name="Zverlov V."/>
        </authorList>
    </citation>
    <scope>NUCLEOTIDE SEQUENCE [LARGE SCALE GENOMIC DNA]</scope>
    <source>
        <strain evidence="2">N2K1</strain>
    </source>
</reference>
<gene>
    <name evidence="1" type="ORF">EFD62_06110</name>
</gene>
<keyword evidence="2" id="KW-1185">Reference proteome</keyword>
<protein>
    <submittedName>
        <fullName evidence="1">Uncharacterized protein</fullName>
    </submittedName>
</protein>
<sequence length="123" mass="14125">MNYKEIEELKSTLTNMMKKGCTLMVPAYRATGKIVGIGFKPYWTNPADSKIEKLEINFMDSIGRVIPFDIYNIIGYEIVSLDGKRIEDAKNICLDIHLYTNVKRRSTEKGDTLRIEISEISEE</sequence>